<dbReference type="PANTHER" id="PTHR13593:SF103">
    <property type="entry name" value="RE10370P"/>
    <property type="match status" value="1"/>
</dbReference>
<sequence length="625" mass="72765">MLFTESCGPLFLTVSAVSHHRLVINWHFTCKQPPDRIILYNGKSVLKDLRSISKKGIFVTNVMVSSTLPLPGNWNKGQKNPKKGSHCFSYNIVAFRKDKRVDSNCLKIEPTWMENFGELNIGSMMIPGTHNSGAWISMFGYIGIFYLNQNHNLWNQLVHGIRFFDLRVGSVFGRFFIVHNFMPITPLSQELEHVQEFLSKTTQEIVILNFHQFRWDNHHVNHRILVSQLKERYGPFILSYKKFKRGTLGPKLKDVWKTGKRLIISYNNARTFKEHDWLWPEVFRKWGNKWDINQLYKYLKNVRNYHKHPGSPMCVLMAQQTGQTGNFLKSWWPFLHFDLPSLSDKFNAKIDHWLRFQGWLMEVNIVAVDHYESSDIIAISIEANNKKKQRQIESLKKQKLESSKKTETWKKQKHKPSHKLESSKKQKLKPSGSPPKLSEKTQLSKKQKPKPMETSRLSKDQKAELSEKVEPSQKQKLSSLENLKSSENQKPKLPIKPKSSEKQKLKPLEKSESSKDKKPKPLKKPKPSKKHNSTLSEKLESSKEQKLELLEKSKSPKQQKRKLLAKPESSKQQKPKLLEKSESLEEQKPKLSEYSESPKEQKPKKTATEVSQRELECALLGEICN</sequence>
<evidence type="ECO:0000313" key="3">
    <source>
        <dbReference type="Proteomes" id="UP000801492"/>
    </source>
</evidence>
<feature type="compositionally biased region" description="Low complexity" evidence="1">
    <location>
        <begin position="474"/>
        <end position="488"/>
    </location>
</feature>
<feature type="compositionally biased region" description="Basic and acidic residues" evidence="1">
    <location>
        <begin position="450"/>
        <end position="473"/>
    </location>
</feature>
<dbReference type="OrthoDB" id="1046782at2759"/>
<feature type="compositionally biased region" description="Basic and acidic residues" evidence="1">
    <location>
        <begin position="568"/>
        <end position="611"/>
    </location>
</feature>
<dbReference type="SUPFAM" id="SSF51695">
    <property type="entry name" value="PLC-like phosphodiesterases"/>
    <property type="match status" value="1"/>
</dbReference>
<dbReference type="PANTHER" id="PTHR13593">
    <property type="match status" value="1"/>
</dbReference>
<feature type="region of interest" description="Disordered" evidence="1">
    <location>
        <begin position="394"/>
        <end position="611"/>
    </location>
</feature>
<comment type="caution">
    <text evidence="2">The sequence shown here is derived from an EMBL/GenBank/DDBJ whole genome shotgun (WGS) entry which is preliminary data.</text>
</comment>
<feature type="compositionally biased region" description="Basic residues" evidence="1">
    <location>
        <begin position="517"/>
        <end position="532"/>
    </location>
</feature>
<dbReference type="InterPro" id="IPR017946">
    <property type="entry name" value="PLC-like_Pdiesterase_TIM-brl"/>
</dbReference>
<dbReference type="AlphaFoldDB" id="A0A8K0DIM1"/>
<dbReference type="EMBL" id="VTPC01000659">
    <property type="protein sequence ID" value="KAF2904871.1"/>
    <property type="molecule type" value="Genomic_DNA"/>
</dbReference>
<name>A0A8K0DIM1_IGNLU</name>
<feature type="compositionally biased region" description="Basic and acidic residues" evidence="1">
    <location>
        <begin position="394"/>
        <end position="410"/>
    </location>
</feature>
<feature type="compositionally biased region" description="Basic and acidic residues" evidence="1">
    <location>
        <begin position="537"/>
        <end position="554"/>
    </location>
</feature>
<gene>
    <name evidence="2" type="ORF">ILUMI_01304</name>
</gene>
<reference evidence="2" key="1">
    <citation type="submission" date="2019-08" db="EMBL/GenBank/DDBJ databases">
        <title>The genome of the North American firefly Photinus pyralis.</title>
        <authorList>
            <consortium name="Photinus pyralis genome working group"/>
            <person name="Fallon T.R."/>
            <person name="Sander Lower S.E."/>
            <person name="Weng J.-K."/>
        </authorList>
    </citation>
    <scope>NUCLEOTIDE SEQUENCE</scope>
    <source>
        <strain evidence="2">TRF0915ILg1</strain>
        <tissue evidence="2">Whole body</tissue>
    </source>
</reference>
<dbReference type="GO" id="GO:0006629">
    <property type="term" value="P:lipid metabolic process"/>
    <property type="evidence" value="ECO:0007669"/>
    <property type="project" value="InterPro"/>
</dbReference>
<proteinExistence type="predicted"/>
<protein>
    <submittedName>
        <fullName evidence="2">Uncharacterized protein</fullName>
    </submittedName>
</protein>
<dbReference type="GO" id="GO:0008081">
    <property type="term" value="F:phosphoric diester hydrolase activity"/>
    <property type="evidence" value="ECO:0007669"/>
    <property type="project" value="InterPro"/>
</dbReference>
<dbReference type="Proteomes" id="UP000801492">
    <property type="component" value="Unassembled WGS sequence"/>
</dbReference>
<feature type="compositionally biased region" description="Basic and acidic residues" evidence="1">
    <location>
        <begin position="498"/>
        <end position="516"/>
    </location>
</feature>
<dbReference type="Gene3D" id="3.20.20.190">
    <property type="entry name" value="Phosphatidylinositol (PI) phosphodiesterase"/>
    <property type="match status" value="1"/>
</dbReference>
<organism evidence="2 3">
    <name type="scientific">Ignelater luminosus</name>
    <name type="common">Cucubano</name>
    <name type="synonym">Pyrophorus luminosus</name>
    <dbReference type="NCBI Taxonomy" id="2038154"/>
    <lineage>
        <taxon>Eukaryota</taxon>
        <taxon>Metazoa</taxon>
        <taxon>Ecdysozoa</taxon>
        <taxon>Arthropoda</taxon>
        <taxon>Hexapoda</taxon>
        <taxon>Insecta</taxon>
        <taxon>Pterygota</taxon>
        <taxon>Neoptera</taxon>
        <taxon>Endopterygota</taxon>
        <taxon>Coleoptera</taxon>
        <taxon>Polyphaga</taxon>
        <taxon>Elateriformia</taxon>
        <taxon>Elateroidea</taxon>
        <taxon>Elateridae</taxon>
        <taxon>Agrypninae</taxon>
        <taxon>Pyrophorini</taxon>
        <taxon>Ignelater</taxon>
    </lineage>
</organism>
<feature type="compositionally biased region" description="Basic residues" evidence="1">
    <location>
        <begin position="555"/>
        <end position="564"/>
    </location>
</feature>
<keyword evidence="3" id="KW-1185">Reference proteome</keyword>
<dbReference type="InterPro" id="IPR051057">
    <property type="entry name" value="PI-PLC_domain"/>
</dbReference>
<accession>A0A8K0DIM1</accession>
<evidence type="ECO:0000256" key="1">
    <source>
        <dbReference type="SAM" id="MobiDB-lite"/>
    </source>
</evidence>
<evidence type="ECO:0000313" key="2">
    <source>
        <dbReference type="EMBL" id="KAF2904871.1"/>
    </source>
</evidence>
<dbReference type="PROSITE" id="PS50007">
    <property type="entry name" value="PIPLC_X_DOMAIN"/>
    <property type="match status" value="1"/>
</dbReference>